<dbReference type="PANTHER" id="PTHR46933:SF1">
    <property type="entry name" value="MYB_SANT-LIKE DNA-BINDING DOMAIN-CONTAINING PROTEIN 2"/>
    <property type="match status" value="1"/>
</dbReference>
<reference evidence="2" key="2">
    <citation type="journal article" date="2007" name="PLoS Biol.">
        <title>Survey sequencing and comparative analysis of the elephant shark (Callorhinchus milii) genome.</title>
        <authorList>
            <person name="Venkatesh B."/>
            <person name="Kirkness E.F."/>
            <person name="Loh Y.H."/>
            <person name="Halpern A.L."/>
            <person name="Lee A.P."/>
            <person name="Johnson J."/>
            <person name="Dandona N."/>
            <person name="Viswanathan L.D."/>
            <person name="Tay A."/>
            <person name="Venter J.C."/>
            <person name="Strausberg R.L."/>
            <person name="Brenner S."/>
        </authorList>
    </citation>
    <scope>NUCLEOTIDE SEQUENCE [LARGE SCALE GENOMIC DNA]</scope>
</reference>
<evidence type="ECO:0000313" key="1">
    <source>
        <dbReference type="Ensembl" id="ENSCMIP00000010637.1"/>
    </source>
</evidence>
<dbReference type="AlphaFoldDB" id="A0A4W3H644"/>
<reference evidence="2" key="3">
    <citation type="journal article" date="2014" name="Nature">
        <title>Elephant shark genome provides unique insights into gnathostome evolution.</title>
        <authorList>
            <consortium name="International Elephant Shark Genome Sequencing Consortium"/>
            <person name="Venkatesh B."/>
            <person name="Lee A.P."/>
            <person name="Ravi V."/>
            <person name="Maurya A.K."/>
            <person name="Lian M.M."/>
            <person name="Swann J.B."/>
            <person name="Ohta Y."/>
            <person name="Flajnik M.F."/>
            <person name="Sutoh Y."/>
            <person name="Kasahara M."/>
            <person name="Hoon S."/>
            <person name="Gangu V."/>
            <person name="Roy S.W."/>
            <person name="Irimia M."/>
            <person name="Korzh V."/>
            <person name="Kondrychyn I."/>
            <person name="Lim Z.W."/>
            <person name="Tay B.H."/>
            <person name="Tohari S."/>
            <person name="Kong K.W."/>
            <person name="Ho S."/>
            <person name="Lorente-Galdos B."/>
            <person name="Quilez J."/>
            <person name="Marques-Bonet T."/>
            <person name="Raney B.J."/>
            <person name="Ingham P.W."/>
            <person name="Tay A."/>
            <person name="Hillier L.W."/>
            <person name="Minx P."/>
            <person name="Boehm T."/>
            <person name="Wilson R.K."/>
            <person name="Brenner S."/>
            <person name="Warren W.C."/>
        </authorList>
    </citation>
    <scope>NUCLEOTIDE SEQUENCE [LARGE SCALE GENOMIC DNA]</scope>
</reference>
<dbReference type="Ensembl" id="ENSCMIT00000010912.1">
    <property type="protein sequence ID" value="ENSCMIP00000010637.1"/>
    <property type="gene ID" value="ENSCMIG00000005608.1"/>
</dbReference>
<dbReference type="GeneTree" id="ENSGT00970000197875"/>
<accession>A0A4W3H644</accession>
<dbReference type="PANTHER" id="PTHR46933">
    <property type="entry name" value="MYB/SANT-LIKE DNA-BINDING DOMAIN-CONTAINING PROTEIN 2"/>
    <property type="match status" value="1"/>
</dbReference>
<sequence>MTKLSSRGSKLLESFFTPEGKGQKAVEKKVQAKKWKSVFYKYVEMTASEMECLQLLQRVKWMPLRHCTSEDVLSRITEESGLLALGYSGHGTEVRLDVSALDGSEDWAEGTSEEQAMSPESDTERDAEIGGMNQVNYCYVEVVTINIREFLVKLLQRPGATIQDGHSCADIHHFIWHPSGTDQNKLYCKWYPVRPEILNQGCVRECLESALGHRLKYNAPGTCRER</sequence>
<dbReference type="InterPro" id="IPR042792">
    <property type="entry name" value="MSANTD2"/>
</dbReference>
<dbReference type="Proteomes" id="UP000314986">
    <property type="component" value="Unassembled WGS sequence"/>
</dbReference>
<keyword evidence="2" id="KW-1185">Reference proteome</keyword>
<protein>
    <submittedName>
        <fullName evidence="1">Uncharacterized protein</fullName>
    </submittedName>
</protein>
<name>A0A4W3H644_CALMI</name>
<dbReference type="OMA" id="DIHHFIW"/>
<evidence type="ECO:0000313" key="2">
    <source>
        <dbReference type="Proteomes" id="UP000314986"/>
    </source>
</evidence>
<proteinExistence type="predicted"/>
<organism evidence="1 2">
    <name type="scientific">Callorhinchus milii</name>
    <name type="common">Ghost shark</name>
    <dbReference type="NCBI Taxonomy" id="7868"/>
    <lineage>
        <taxon>Eukaryota</taxon>
        <taxon>Metazoa</taxon>
        <taxon>Chordata</taxon>
        <taxon>Craniata</taxon>
        <taxon>Vertebrata</taxon>
        <taxon>Chondrichthyes</taxon>
        <taxon>Holocephali</taxon>
        <taxon>Chimaeriformes</taxon>
        <taxon>Callorhinchidae</taxon>
        <taxon>Callorhinchus</taxon>
    </lineage>
</organism>
<dbReference type="InParanoid" id="A0A4W3H644"/>
<reference evidence="1" key="4">
    <citation type="submission" date="2025-08" db="UniProtKB">
        <authorList>
            <consortium name="Ensembl"/>
        </authorList>
    </citation>
    <scope>IDENTIFICATION</scope>
</reference>
<reference evidence="2" key="1">
    <citation type="journal article" date="2006" name="Science">
        <title>Ancient noncoding elements conserved in the human genome.</title>
        <authorList>
            <person name="Venkatesh B."/>
            <person name="Kirkness E.F."/>
            <person name="Loh Y.H."/>
            <person name="Halpern A.L."/>
            <person name="Lee A.P."/>
            <person name="Johnson J."/>
            <person name="Dandona N."/>
            <person name="Viswanathan L.D."/>
            <person name="Tay A."/>
            <person name="Venter J.C."/>
            <person name="Strausberg R.L."/>
            <person name="Brenner S."/>
        </authorList>
    </citation>
    <scope>NUCLEOTIDE SEQUENCE [LARGE SCALE GENOMIC DNA]</scope>
</reference>
<reference evidence="1" key="5">
    <citation type="submission" date="2025-09" db="UniProtKB">
        <authorList>
            <consortium name="Ensembl"/>
        </authorList>
    </citation>
    <scope>IDENTIFICATION</scope>
</reference>